<dbReference type="Gramene" id="Kaladp1314s0014.1.v1.1">
    <property type="protein sequence ID" value="Kaladp1314s0014.1.v1.1"/>
    <property type="gene ID" value="Kaladp1314s0014.v1.1"/>
</dbReference>
<keyword evidence="2" id="KW-1185">Reference proteome</keyword>
<proteinExistence type="predicted"/>
<protein>
    <recommendedName>
        <fullName evidence="3">ARM repeat superfamily protein</fullName>
    </recommendedName>
</protein>
<dbReference type="PANTHER" id="PTHR46087:SF11">
    <property type="entry name" value="PROTEIN SEMI-ROLLED LEAF 2"/>
    <property type="match status" value="1"/>
</dbReference>
<reference evidence="1" key="1">
    <citation type="submission" date="2021-01" db="UniProtKB">
        <authorList>
            <consortium name="EnsemblPlants"/>
        </authorList>
    </citation>
    <scope>IDENTIFICATION</scope>
</reference>
<dbReference type="InterPro" id="IPR049152">
    <property type="entry name" value="EFR3-like_ARM"/>
</dbReference>
<dbReference type="GO" id="GO:0009555">
    <property type="term" value="P:pollen development"/>
    <property type="evidence" value="ECO:0007669"/>
    <property type="project" value="EnsemblPlants"/>
</dbReference>
<dbReference type="Gramene" id="Kaladp1314s0014.2.v1.1">
    <property type="protein sequence ID" value="Kaladp1314s0014.2.v1.1"/>
    <property type="gene ID" value="Kaladp1314s0014.v1.1"/>
</dbReference>
<accession>A0A7N0VMA9</accession>
<organism evidence="1 2">
    <name type="scientific">Kalanchoe fedtschenkoi</name>
    <name type="common">Lavender scallops</name>
    <name type="synonym">South American air plant</name>
    <dbReference type="NCBI Taxonomy" id="63787"/>
    <lineage>
        <taxon>Eukaryota</taxon>
        <taxon>Viridiplantae</taxon>
        <taxon>Streptophyta</taxon>
        <taxon>Embryophyta</taxon>
        <taxon>Tracheophyta</taxon>
        <taxon>Spermatophyta</taxon>
        <taxon>Magnoliopsida</taxon>
        <taxon>eudicotyledons</taxon>
        <taxon>Gunneridae</taxon>
        <taxon>Pentapetalae</taxon>
        <taxon>Saxifragales</taxon>
        <taxon>Crassulaceae</taxon>
        <taxon>Kalanchoe</taxon>
    </lineage>
</organism>
<name>A0A7N0VMA9_KALFE</name>
<dbReference type="OMA" id="FDKKKQW"/>
<dbReference type="EnsemblPlants" id="Kaladp1314s0014.1.v1.1">
    <property type="protein sequence ID" value="Kaladp1314s0014.1.v1.1"/>
    <property type="gene ID" value="Kaladp1314s0014.v1.1"/>
</dbReference>
<sequence length="1013" mass="112777">MGFISRHIFPACGNMCVCCPALRPRSRQPVKRYKKLLAEIFPKSLDGSPNDRKIVKLCEYAAKNPFRIPKIAKYLEERCHKELRLDHLKYINTVVETYNKLLSICKEQIAYFAVSLLGTVTELLDSPKHDDLQIVGCQMLTGFIYSQADATHAHNIEAFVRKVCDLACKAGVEPQTSRLRAYSLQCLSAMIWFMAENSHIFDDFDEIVYATLDNYEPGPLGENGCQEAHHNWVDEVARCEGRAGATSCDLTSSIVIIRPRPVKKDPNSLTRDELEAPKVWAHICIQRMVDLAEERTTMRRVLDPMFLYFDTKMQWVPQHGLALMILSDVSYLVEGTGNQLFILAAVVRHLDHKNVIHDLKSKTLVIQVATSLVRVIRSEGVVLSEIGYISDLCKHLRKCLQATIKSVDDEEISLNISLQTSIENCLLEVAKGIDDVQPLFDIMAIMLERLQSLEDEVVAKATIGCLLAIAHMIALSPASSKSYQGFPEALFVYLLKVMVHPNVEKRIGAHRIFVVLLTANFNVRHETASLKCDFHLEPRNWQADTASARSSICTLLEKLRKEKDCVQAAKHIGDCVDVCKEKNVIDEKKQMRTQKSSSILYKVNSIIDKAAGSTGLCVAEPYMLKLSEDQVAQLLSSFWIQANLPDNIPLSIEAMSHSFSSALISPSIKDLSDDLVVRLFQLPLSIRTIALDPECGTMSPACQRSILVLSTGMLLFAAKIFHIVDQTELIALLLPCDVDPYLGISDDLQVYVKPHADAKMYYSLVDNEEALARLTEVKQKMNDSNDTILDLIAQSLSCVTKLEAEDIIRQLSEAFTADDSYIFDAKMGHDLDHMHRTSESKESLSFDGDVPANQFEDDALSESTVSDFSRFIPKVPASPSVSQIINIRQLLDSALEVAGQVAGTTVSTSPLPFSAITSQCEALGTGNRKKLTNWLVYDNHFANSSDYLLPALPANGCPEVKNISSDDGCITGNCMAADPWLAMKLPPASPFDNFLRAAQYSNRSGRELAIFDL</sequence>
<dbReference type="Pfam" id="PF21052">
    <property type="entry name" value="EFR3_ARM"/>
    <property type="match status" value="1"/>
</dbReference>
<evidence type="ECO:0000313" key="2">
    <source>
        <dbReference type="Proteomes" id="UP000594263"/>
    </source>
</evidence>
<dbReference type="AlphaFoldDB" id="A0A7N0VMA9"/>
<dbReference type="InterPro" id="IPR016024">
    <property type="entry name" value="ARM-type_fold"/>
</dbReference>
<dbReference type="InterPro" id="IPR055296">
    <property type="entry name" value="SRL2-like"/>
</dbReference>
<evidence type="ECO:0008006" key="3">
    <source>
        <dbReference type="Google" id="ProtNLM"/>
    </source>
</evidence>
<dbReference type="EnsemblPlants" id="Kaladp1314s0014.2.v1.1">
    <property type="protein sequence ID" value="Kaladp1314s0014.2.v1.1"/>
    <property type="gene ID" value="Kaladp1314s0014.v1.1"/>
</dbReference>
<evidence type="ECO:0000313" key="1">
    <source>
        <dbReference type="EnsemblPlants" id="Kaladp1314s0014.2.v1.1"/>
    </source>
</evidence>
<dbReference type="Proteomes" id="UP000594263">
    <property type="component" value="Unplaced"/>
</dbReference>
<dbReference type="GO" id="GO:0005886">
    <property type="term" value="C:plasma membrane"/>
    <property type="evidence" value="ECO:0007669"/>
    <property type="project" value="EnsemblPlants"/>
</dbReference>
<dbReference type="SUPFAM" id="SSF48371">
    <property type="entry name" value="ARM repeat"/>
    <property type="match status" value="1"/>
</dbReference>
<dbReference type="PANTHER" id="PTHR46087">
    <property type="entry name" value="PUTATIVE, EXPRESSED-RELATED"/>
    <property type="match status" value="1"/>
</dbReference>